<proteinExistence type="inferred from homology"/>
<dbReference type="InterPro" id="IPR010998">
    <property type="entry name" value="Integrase_recombinase_N"/>
</dbReference>
<accession>A0A1H3IB86</accession>
<evidence type="ECO:0000256" key="3">
    <source>
        <dbReference type="ARBA" id="ARBA00022490"/>
    </source>
</evidence>
<dbReference type="PROSITE" id="PS51900">
    <property type="entry name" value="CB"/>
    <property type="match status" value="1"/>
</dbReference>
<dbReference type="NCBIfam" id="TIGR02224">
    <property type="entry name" value="recomb_XerC"/>
    <property type="match status" value="1"/>
</dbReference>
<evidence type="ECO:0000256" key="9">
    <source>
        <dbReference type="ARBA" id="ARBA00023306"/>
    </source>
</evidence>
<dbReference type="OrthoDB" id="9801717at2"/>
<dbReference type="HAMAP" id="MF_01808">
    <property type="entry name" value="Recomb_XerC_XerD"/>
    <property type="match status" value="1"/>
</dbReference>
<keyword evidence="3 10" id="KW-0963">Cytoplasm</keyword>
<dbReference type="STRING" id="44576.SAMN05421881_102524"/>
<evidence type="ECO:0000256" key="1">
    <source>
        <dbReference type="ARBA" id="ARBA00004496"/>
    </source>
</evidence>
<evidence type="ECO:0000313" key="14">
    <source>
        <dbReference type="EMBL" id="SDY24695.1"/>
    </source>
</evidence>
<dbReference type="Proteomes" id="UP000198640">
    <property type="component" value="Unassembled WGS sequence"/>
</dbReference>
<feature type="active site" evidence="10">
    <location>
        <position position="257"/>
    </location>
</feature>
<keyword evidence="4 10" id="KW-0132">Cell division</keyword>
<keyword evidence="5 10" id="KW-0159">Chromosome partition</keyword>
<dbReference type="GO" id="GO:0009037">
    <property type="term" value="F:tyrosine-based site-specific recombinase activity"/>
    <property type="evidence" value="ECO:0007669"/>
    <property type="project" value="UniProtKB-UniRule"/>
</dbReference>
<dbReference type="InterPro" id="IPR023009">
    <property type="entry name" value="Tyrosine_recombinase_XerC/XerD"/>
</dbReference>
<evidence type="ECO:0000259" key="13">
    <source>
        <dbReference type="PROSITE" id="PS51900"/>
    </source>
</evidence>
<comment type="subunit">
    <text evidence="10">Forms a cyclic heterotetrameric complex composed of two molecules of XerC and two molecules of XerD.</text>
</comment>
<evidence type="ECO:0000256" key="11">
    <source>
        <dbReference type="NCBIfam" id="TIGR02224"/>
    </source>
</evidence>
<dbReference type="Pfam" id="PF02899">
    <property type="entry name" value="Phage_int_SAM_1"/>
    <property type="match status" value="1"/>
</dbReference>
<dbReference type="CDD" id="cd00798">
    <property type="entry name" value="INT_XerDC_C"/>
    <property type="match status" value="1"/>
</dbReference>
<comment type="similarity">
    <text evidence="2 10">Belongs to the 'phage' integrase family. XerC subfamily.</text>
</comment>
<evidence type="ECO:0000313" key="15">
    <source>
        <dbReference type="Proteomes" id="UP000198640"/>
    </source>
</evidence>
<keyword evidence="7 10" id="KW-0238">DNA-binding</keyword>
<dbReference type="GO" id="GO:0051301">
    <property type="term" value="P:cell division"/>
    <property type="evidence" value="ECO:0007669"/>
    <property type="project" value="UniProtKB-UniRule"/>
</dbReference>
<feature type="active site" description="O-(3'-phospho-DNA)-tyrosine intermediate" evidence="10">
    <location>
        <position position="289"/>
    </location>
</feature>
<dbReference type="RefSeq" id="WP_090413874.1">
    <property type="nucleotide sequence ID" value="NZ_FNOY01000025.1"/>
</dbReference>
<dbReference type="PANTHER" id="PTHR30349">
    <property type="entry name" value="PHAGE INTEGRASE-RELATED"/>
    <property type="match status" value="1"/>
</dbReference>
<feature type="active site" evidence="10">
    <location>
        <position position="254"/>
    </location>
</feature>
<dbReference type="Gene3D" id="1.10.150.130">
    <property type="match status" value="1"/>
</dbReference>
<dbReference type="GO" id="GO:0003677">
    <property type="term" value="F:DNA binding"/>
    <property type="evidence" value="ECO:0007669"/>
    <property type="project" value="UniProtKB-UniRule"/>
</dbReference>
<evidence type="ECO:0000259" key="12">
    <source>
        <dbReference type="PROSITE" id="PS51898"/>
    </source>
</evidence>
<dbReference type="InterPro" id="IPR011931">
    <property type="entry name" value="Recomb_XerC"/>
</dbReference>
<dbReference type="Gene3D" id="1.10.443.10">
    <property type="entry name" value="Intergrase catalytic core"/>
    <property type="match status" value="1"/>
</dbReference>
<organism evidence="14 15">
    <name type="scientific">Nitrosomonas halophila</name>
    <dbReference type="NCBI Taxonomy" id="44576"/>
    <lineage>
        <taxon>Bacteria</taxon>
        <taxon>Pseudomonadati</taxon>
        <taxon>Pseudomonadota</taxon>
        <taxon>Betaproteobacteria</taxon>
        <taxon>Nitrosomonadales</taxon>
        <taxon>Nitrosomonadaceae</taxon>
        <taxon>Nitrosomonas</taxon>
    </lineage>
</organism>
<name>A0A1H3IB86_9PROT</name>
<evidence type="ECO:0000256" key="7">
    <source>
        <dbReference type="ARBA" id="ARBA00023125"/>
    </source>
</evidence>
<comment type="subcellular location">
    <subcellularLocation>
        <location evidence="1 10">Cytoplasm</location>
    </subcellularLocation>
</comment>
<dbReference type="GO" id="GO:0006313">
    <property type="term" value="P:DNA transposition"/>
    <property type="evidence" value="ECO:0007669"/>
    <property type="project" value="UniProtKB-UniRule"/>
</dbReference>
<dbReference type="InterPro" id="IPR044068">
    <property type="entry name" value="CB"/>
</dbReference>
<dbReference type="PROSITE" id="PS51898">
    <property type="entry name" value="TYR_RECOMBINASE"/>
    <property type="match status" value="1"/>
</dbReference>
<dbReference type="EMBL" id="FNOY01000025">
    <property type="protein sequence ID" value="SDY24695.1"/>
    <property type="molecule type" value="Genomic_DNA"/>
</dbReference>
<dbReference type="GO" id="GO:0005737">
    <property type="term" value="C:cytoplasm"/>
    <property type="evidence" value="ECO:0007669"/>
    <property type="project" value="UniProtKB-SubCell"/>
</dbReference>
<feature type="active site" evidence="10">
    <location>
        <position position="185"/>
    </location>
</feature>
<evidence type="ECO:0000256" key="5">
    <source>
        <dbReference type="ARBA" id="ARBA00022829"/>
    </source>
</evidence>
<reference evidence="14 15" key="1">
    <citation type="submission" date="2016-10" db="EMBL/GenBank/DDBJ databases">
        <authorList>
            <person name="de Groot N.N."/>
        </authorList>
    </citation>
    <scope>NUCLEOTIDE SEQUENCE [LARGE SCALE GENOMIC DNA]</scope>
    <source>
        <strain evidence="14 15">Nm1</strain>
    </source>
</reference>
<sequence length="316" mass="35591">MTPAHEQPAPVLPPLVQAYLAYLATTRKLAPLTQASYQRDLSALVRCMAAHRSSPADDQALRQLKSHDIRHFVARLHGGGLSGRSLARMLSAWRGFFRYLIRHHQHPDDPCQGVRVPKSPKMLPHALSPDETARLLTFDPTDALATRDLAMFELFYSSGLRLTELAQLQLADIDFNEGTVRVAGKGNKTRIVPVGKLALEALQAWLALRQGWQTADDTTLFLSQRGRPIHPRTIAYRLQQRARQQGLDDRVHPHALRHSFASHVLQSSGDLRAVQEMLGHASIRSTQVYTHLDFQYLAKIYDQAHPRAKKKPEKPE</sequence>
<keyword evidence="9 10" id="KW-0131">Cell cycle</keyword>
<dbReference type="InterPro" id="IPR011010">
    <property type="entry name" value="DNA_brk_join_enz"/>
</dbReference>
<dbReference type="PANTHER" id="PTHR30349:SF81">
    <property type="entry name" value="TYROSINE RECOMBINASE XERC"/>
    <property type="match status" value="1"/>
</dbReference>
<evidence type="ECO:0000256" key="4">
    <source>
        <dbReference type="ARBA" id="ARBA00022618"/>
    </source>
</evidence>
<dbReference type="InterPro" id="IPR050090">
    <property type="entry name" value="Tyrosine_recombinase_XerCD"/>
</dbReference>
<dbReference type="SUPFAM" id="SSF56349">
    <property type="entry name" value="DNA breaking-rejoining enzymes"/>
    <property type="match status" value="1"/>
</dbReference>
<dbReference type="AlphaFoldDB" id="A0A1H3IB86"/>
<feature type="domain" description="Core-binding (CB)" evidence="13">
    <location>
        <begin position="10"/>
        <end position="101"/>
    </location>
</feature>
<dbReference type="GO" id="GO:0007059">
    <property type="term" value="P:chromosome segregation"/>
    <property type="evidence" value="ECO:0007669"/>
    <property type="project" value="UniProtKB-UniRule"/>
</dbReference>
<evidence type="ECO:0000256" key="6">
    <source>
        <dbReference type="ARBA" id="ARBA00022908"/>
    </source>
</evidence>
<dbReference type="Pfam" id="PF00589">
    <property type="entry name" value="Phage_integrase"/>
    <property type="match status" value="1"/>
</dbReference>
<keyword evidence="15" id="KW-1185">Reference proteome</keyword>
<dbReference type="InterPro" id="IPR004107">
    <property type="entry name" value="Integrase_SAM-like_N"/>
</dbReference>
<dbReference type="InterPro" id="IPR002104">
    <property type="entry name" value="Integrase_catalytic"/>
</dbReference>
<gene>
    <name evidence="10" type="primary">xerC</name>
    <name evidence="14" type="ORF">SAMN05421881_102524</name>
</gene>
<keyword evidence="6 10" id="KW-0229">DNA integration</keyword>
<keyword evidence="8 10" id="KW-0233">DNA recombination</keyword>
<feature type="domain" description="Tyr recombinase" evidence="12">
    <location>
        <begin position="122"/>
        <end position="302"/>
    </location>
</feature>
<feature type="active site" evidence="10">
    <location>
        <position position="280"/>
    </location>
</feature>
<dbReference type="InterPro" id="IPR013762">
    <property type="entry name" value="Integrase-like_cat_sf"/>
</dbReference>
<feature type="active site" evidence="10">
    <location>
        <position position="161"/>
    </location>
</feature>
<evidence type="ECO:0000256" key="2">
    <source>
        <dbReference type="ARBA" id="ARBA00006657"/>
    </source>
</evidence>
<protein>
    <recommendedName>
        <fullName evidence="10 11">Tyrosine recombinase XerC</fullName>
    </recommendedName>
</protein>
<evidence type="ECO:0000256" key="8">
    <source>
        <dbReference type="ARBA" id="ARBA00023172"/>
    </source>
</evidence>
<evidence type="ECO:0000256" key="10">
    <source>
        <dbReference type="HAMAP-Rule" id="MF_01808"/>
    </source>
</evidence>
<comment type="function">
    <text evidence="10">Site-specific tyrosine recombinase, which acts by catalyzing the cutting and rejoining of the recombining DNA molecules. The XerC-XerD complex is essential to convert dimers of the bacterial chromosome into monomers to permit their segregation at cell division. It also contributes to the segregational stability of plasmids.</text>
</comment>